<feature type="domain" description="Cyclic nucleotide-binding" evidence="1">
    <location>
        <begin position="38"/>
        <end position="149"/>
    </location>
</feature>
<organism evidence="2 3">
    <name type="scientific">Sphingobacterium siyangense</name>
    <dbReference type="NCBI Taxonomy" id="459529"/>
    <lineage>
        <taxon>Bacteria</taxon>
        <taxon>Pseudomonadati</taxon>
        <taxon>Bacteroidota</taxon>
        <taxon>Sphingobacteriia</taxon>
        <taxon>Sphingobacteriales</taxon>
        <taxon>Sphingobacteriaceae</taxon>
        <taxon>Sphingobacterium</taxon>
    </lineage>
</organism>
<dbReference type="AlphaFoldDB" id="A0A562MGY9"/>
<evidence type="ECO:0000259" key="1">
    <source>
        <dbReference type="PROSITE" id="PS50042"/>
    </source>
</evidence>
<sequence length="223" mass="26247">MINSGLLCLFFLFIFVILFKMMIEDYSFCTPFINYMNEFISVDEESVELISEYSREIKFPKHHLMLNEGLSSESVYFIVSGEARSFYTDFHGKTTTWSFHFNNENSISRNLFAFDYRAFLTKMPSSVSVEALSEVTVISFSKAQVDFLLTNCRAFEQWTRKLNETAFINMYDRAFTLLTMTASERYNKLLKEEPHLLQMFSNYYIASYLGIAPQSLRRIRNQK</sequence>
<comment type="caution">
    <text evidence="2">The sequence shown here is derived from an EMBL/GenBank/DDBJ whole genome shotgun (WGS) entry which is preliminary data.</text>
</comment>
<dbReference type="Pfam" id="PF00027">
    <property type="entry name" value="cNMP_binding"/>
    <property type="match status" value="1"/>
</dbReference>
<dbReference type="InterPro" id="IPR014710">
    <property type="entry name" value="RmlC-like_jellyroll"/>
</dbReference>
<dbReference type="EMBL" id="VLKR01000014">
    <property type="protein sequence ID" value="TWI19160.1"/>
    <property type="molecule type" value="Genomic_DNA"/>
</dbReference>
<dbReference type="CDD" id="cd00038">
    <property type="entry name" value="CAP_ED"/>
    <property type="match status" value="1"/>
</dbReference>
<dbReference type="PROSITE" id="PS50042">
    <property type="entry name" value="CNMP_BINDING_3"/>
    <property type="match status" value="1"/>
</dbReference>
<dbReference type="InterPro" id="IPR000595">
    <property type="entry name" value="cNMP-bd_dom"/>
</dbReference>
<evidence type="ECO:0000313" key="3">
    <source>
        <dbReference type="Proteomes" id="UP000315908"/>
    </source>
</evidence>
<accession>A0A562MGY9</accession>
<evidence type="ECO:0000313" key="2">
    <source>
        <dbReference type="EMBL" id="TWI19160.1"/>
    </source>
</evidence>
<protein>
    <submittedName>
        <fullName evidence="2">CRP-like cAMP-binding protein</fullName>
    </submittedName>
</protein>
<reference evidence="2 3" key="1">
    <citation type="journal article" date="2015" name="Stand. Genomic Sci.">
        <title>Genomic Encyclopedia of Bacterial and Archaeal Type Strains, Phase III: the genomes of soil and plant-associated and newly described type strains.</title>
        <authorList>
            <person name="Whitman W.B."/>
            <person name="Woyke T."/>
            <person name="Klenk H.P."/>
            <person name="Zhou Y."/>
            <person name="Lilburn T.G."/>
            <person name="Beck B.J."/>
            <person name="De Vos P."/>
            <person name="Vandamme P."/>
            <person name="Eisen J.A."/>
            <person name="Garrity G."/>
            <person name="Hugenholtz P."/>
            <person name="Kyrpides N.C."/>
        </authorList>
    </citation>
    <scope>NUCLEOTIDE SEQUENCE [LARGE SCALE GENOMIC DNA]</scope>
    <source>
        <strain evidence="2 3">CGMCC 1.6855</strain>
    </source>
</reference>
<dbReference type="Gene3D" id="2.60.120.10">
    <property type="entry name" value="Jelly Rolls"/>
    <property type="match status" value="1"/>
</dbReference>
<dbReference type="SUPFAM" id="SSF51206">
    <property type="entry name" value="cAMP-binding domain-like"/>
    <property type="match status" value="1"/>
</dbReference>
<name>A0A562MGY9_9SPHI</name>
<gene>
    <name evidence="2" type="ORF">IQ31_02906</name>
</gene>
<proteinExistence type="predicted"/>
<dbReference type="InterPro" id="IPR018490">
    <property type="entry name" value="cNMP-bd_dom_sf"/>
</dbReference>
<dbReference type="Proteomes" id="UP000315908">
    <property type="component" value="Unassembled WGS sequence"/>
</dbReference>